<feature type="compositionally biased region" description="Low complexity" evidence="1">
    <location>
        <begin position="77"/>
        <end position="90"/>
    </location>
</feature>
<dbReference type="EMBL" id="JAMQAW010000007">
    <property type="protein sequence ID" value="MCM2388283.1"/>
    <property type="molecule type" value="Genomic_DNA"/>
</dbReference>
<dbReference type="Proteomes" id="UP001431429">
    <property type="component" value="Unassembled WGS sequence"/>
</dbReference>
<proteinExistence type="predicted"/>
<evidence type="ECO:0000256" key="1">
    <source>
        <dbReference type="SAM" id="MobiDB-lite"/>
    </source>
</evidence>
<evidence type="ECO:0000313" key="2">
    <source>
        <dbReference type="EMBL" id="MCM2388283.1"/>
    </source>
</evidence>
<comment type="caution">
    <text evidence="2">The sequence shown here is derived from an EMBL/GenBank/DDBJ whole genome shotgun (WGS) entry which is preliminary data.</text>
</comment>
<name>A0ABT0ULK3_9ACTN</name>
<feature type="compositionally biased region" description="Basic and acidic residues" evidence="1">
    <location>
        <begin position="46"/>
        <end position="57"/>
    </location>
</feature>
<organism evidence="2 3">
    <name type="scientific">Streptomyces albipurpureus</name>
    <dbReference type="NCBI Taxonomy" id="2897419"/>
    <lineage>
        <taxon>Bacteria</taxon>
        <taxon>Bacillati</taxon>
        <taxon>Actinomycetota</taxon>
        <taxon>Actinomycetes</taxon>
        <taxon>Kitasatosporales</taxon>
        <taxon>Streptomycetaceae</taxon>
        <taxon>Streptomyces</taxon>
    </lineage>
</organism>
<evidence type="ECO:0000313" key="3">
    <source>
        <dbReference type="Proteomes" id="UP001431429"/>
    </source>
</evidence>
<reference evidence="2" key="1">
    <citation type="submission" date="2022-06" db="EMBL/GenBank/DDBJ databases">
        <title>Genome public.</title>
        <authorList>
            <person name="Sun Q."/>
        </authorList>
    </citation>
    <scope>NUCLEOTIDE SEQUENCE</scope>
    <source>
        <strain evidence="2">CWNU-1</strain>
    </source>
</reference>
<accession>A0ABT0ULK3</accession>
<dbReference type="RefSeq" id="WP_250918624.1">
    <property type="nucleotide sequence ID" value="NZ_JAMQAW010000007.1"/>
</dbReference>
<sequence length="100" mass="10957">MNRMEFVGETLRATLEALAVAAPAWLSGLVTTEWADRYGRCVDGNRFPKEEDAREQWSGRPPSGHGDSTRTHWVDDATTASATRAPTPSTQRGTDEVGTH</sequence>
<keyword evidence="3" id="KW-1185">Reference proteome</keyword>
<feature type="region of interest" description="Disordered" evidence="1">
    <location>
        <begin position="45"/>
        <end position="100"/>
    </location>
</feature>
<gene>
    <name evidence="2" type="ORF">NBG84_08215</name>
</gene>
<protein>
    <submittedName>
        <fullName evidence="2">Uncharacterized protein</fullName>
    </submittedName>
</protein>